<evidence type="ECO:0000313" key="3">
    <source>
        <dbReference type="Proteomes" id="UP000288096"/>
    </source>
</evidence>
<evidence type="ECO:0000313" key="2">
    <source>
        <dbReference type="EMBL" id="GBC62198.1"/>
    </source>
</evidence>
<dbReference type="Proteomes" id="UP000288096">
    <property type="component" value="Unassembled WGS sequence"/>
</dbReference>
<sequence>MAVKILIKRQVPENKSRELGLLLRQLRTQTTNRDGYISGETLKRFDKPDESLVISTWRSADDWREWVLSKERNSIQEKIDELLGVETEYEIYTYI</sequence>
<dbReference type="InterPro" id="IPR011008">
    <property type="entry name" value="Dimeric_a/b-barrel"/>
</dbReference>
<name>A0A401FYZ5_9BACT</name>
<dbReference type="RefSeq" id="WP_124329392.1">
    <property type="nucleotide sequence ID" value="NZ_BEXT01000001.1"/>
</dbReference>
<dbReference type="GO" id="GO:0004497">
    <property type="term" value="F:monooxygenase activity"/>
    <property type="evidence" value="ECO:0007669"/>
    <property type="project" value="UniProtKB-KW"/>
</dbReference>
<dbReference type="Gene3D" id="3.30.70.100">
    <property type="match status" value="1"/>
</dbReference>
<evidence type="ECO:0000259" key="1">
    <source>
        <dbReference type="PROSITE" id="PS51725"/>
    </source>
</evidence>
<reference evidence="3" key="2">
    <citation type="submission" date="2019-01" db="EMBL/GenBank/DDBJ databases">
        <title>Genome sequence of Desulfonema ishimotonii strain Tokyo 01.</title>
        <authorList>
            <person name="Fukui M."/>
        </authorList>
    </citation>
    <scope>NUCLEOTIDE SEQUENCE [LARGE SCALE GENOMIC DNA]</scope>
    <source>
        <strain evidence="3">Tokyo 01</strain>
    </source>
</reference>
<dbReference type="EMBL" id="BEXT01000001">
    <property type="protein sequence ID" value="GBC62198.1"/>
    <property type="molecule type" value="Genomic_DNA"/>
</dbReference>
<gene>
    <name evidence="2" type="ORF">DENIS_3167</name>
</gene>
<keyword evidence="2" id="KW-0560">Oxidoreductase</keyword>
<dbReference type="SUPFAM" id="SSF54909">
    <property type="entry name" value="Dimeric alpha+beta barrel"/>
    <property type="match status" value="1"/>
</dbReference>
<protein>
    <submittedName>
        <fullName evidence="2">Antibiotic biosynthesis monooxygenase</fullName>
    </submittedName>
</protein>
<dbReference type="OrthoDB" id="5405645at2"/>
<comment type="caution">
    <text evidence="2">The sequence shown here is derived from an EMBL/GenBank/DDBJ whole genome shotgun (WGS) entry which is preliminary data.</text>
</comment>
<dbReference type="AlphaFoldDB" id="A0A401FYZ5"/>
<keyword evidence="2" id="KW-0503">Monooxygenase</keyword>
<dbReference type="Pfam" id="PF03992">
    <property type="entry name" value="ABM"/>
    <property type="match status" value="1"/>
</dbReference>
<organism evidence="2 3">
    <name type="scientific">Desulfonema ishimotonii</name>
    <dbReference type="NCBI Taxonomy" id="45657"/>
    <lineage>
        <taxon>Bacteria</taxon>
        <taxon>Pseudomonadati</taxon>
        <taxon>Thermodesulfobacteriota</taxon>
        <taxon>Desulfobacteria</taxon>
        <taxon>Desulfobacterales</taxon>
        <taxon>Desulfococcaceae</taxon>
        <taxon>Desulfonema</taxon>
    </lineage>
</organism>
<dbReference type="InterPro" id="IPR007138">
    <property type="entry name" value="ABM_dom"/>
</dbReference>
<keyword evidence="3" id="KW-1185">Reference proteome</keyword>
<feature type="domain" description="ABM" evidence="1">
    <location>
        <begin position="3"/>
        <end position="91"/>
    </location>
</feature>
<proteinExistence type="predicted"/>
<reference evidence="3" key="1">
    <citation type="submission" date="2017-11" db="EMBL/GenBank/DDBJ databases">
        <authorList>
            <person name="Watanabe M."/>
            <person name="Kojima H."/>
        </authorList>
    </citation>
    <scope>NUCLEOTIDE SEQUENCE [LARGE SCALE GENOMIC DNA]</scope>
    <source>
        <strain evidence="3">Tokyo 01</strain>
    </source>
</reference>
<dbReference type="PROSITE" id="PS51725">
    <property type="entry name" value="ABM"/>
    <property type="match status" value="1"/>
</dbReference>
<accession>A0A401FYZ5</accession>